<comment type="caution">
    <text evidence="1">The sequence shown here is derived from an EMBL/GenBank/DDBJ whole genome shotgun (WGS) entry which is preliminary data.</text>
</comment>
<name>A0A699SPC1_TANCI</name>
<gene>
    <name evidence="1" type="ORF">Tci_871222</name>
</gene>
<organism evidence="1">
    <name type="scientific">Tanacetum cinerariifolium</name>
    <name type="common">Dalmatian daisy</name>
    <name type="synonym">Chrysanthemum cinerariifolium</name>
    <dbReference type="NCBI Taxonomy" id="118510"/>
    <lineage>
        <taxon>Eukaryota</taxon>
        <taxon>Viridiplantae</taxon>
        <taxon>Streptophyta</taxon>
        <taxon>Embryophyta</taxon>
        <taxon>Tracheophyta</taxon>
        <taxon>Spermatophyta</taxon>
        <taxon>Magnoliopsida</taxon>
        <taxon>eudicotyledons</taxon>
        <taxon>Gunneridae</taxon>
        <taxon>Pentapetalae</taxon>
        <taxon>asterids</taxon>
        <taxon>campanulids</taxon>
        <taxon>Asterales</taxon>
        <taxon>Asteraceae</taxon>
        <taxon>Asteroideae</taxon>
        <taxon>Anthemideae</taxon>
        <taxon>Anthemidinae</taxon>
        <taxon>Tanacetum</taxon>
    </lineage>
</organism>
<feature type="non-terminal residue" evidence="1">
    <location>
        <position position="122"/>
    </location>
</feature>
<dbReference type="AlphaFoldDB" id="A0A699SPC1"/>
<protein>
    <submittedName>
        <fullName evidence="1">Uncharacterized protein</fullName>
    </submittedName>
</protein>
<sequence length="122" mass="13425">MASNKNTDAINQLLGTSGTSSVKKVSKADKPVAPAKEAKEKISAFSSVITESNALRLEQYLYWAPGKRKKQDVGGRGPIRNMYIKISDSITASRRVELDTGMAVLLYAALNTVYQELLYRDI</sequence>
<evidence type="ECO:0000313" key="1">
    <source>
        <dbReference type="EMBL" id="GFC99252.1"/>
    </source>
</evidence>
<dbReference type="EMBL" id="BKCJ011177184">
    <property type="protein sequence ID" value="GFC99252.1"/>
    <property type="molecule type" value="Genomic_DNA"/>
</dbReference>
<accession>A0A699SPC1</accession>
<reference evidence="1" key="1">
    <citation type="journal article" date="2019" name="Sci. Rep.">
        <title>Draft genome of Tanacetum cinerariifolium, the natural source of mosquito coil.</title>
        <authorList>
            <person name="Yamashiro T."/>
            <person name="Shiraishi A."/>
            <person name="Satake H."/>
            <person name="Nakayama K."/>
        </authorList>
    </citation>
    <scope>NUCLEOTIDE SEQUENCE</scope>
</reference>
<proteinExistence type="predicted"/>